<dbReference type="InterPro" id="IPR032675">
    <property type="entry name" value="LRR_dom_sf"/>
</dbReference>
<evidence type="ECO:0000313" key="2">
    <source>
        <dbReference type="Proteomes" id="UP000558192"/>
    </source>
</evidence>
<dbReference type="RefSeq" id="WP_168067390.1">
    <property type="nucleotide sequence ID" value="NZ_JAATJC010000001.1"/>
</dbReference>
<dbReference type="Gene3D" id="3.80.10.10">
    <property type="entry name" value="Ribonuclease Inhibitor"/>
    <property type="match status" value="1"/>
</dbReference>
<name>A0A7X5Y4H1_9SPHN</name>
<dbReference type="SUPFAM" id="SSF52047">
    <property type="entry name" value="RNI-like"/>
    <property type="match status" value="1"/>
</dbReference>
<protein>
    <submittedName>
        <fullName evidence="1">Uncharacterized protein</fullName>
    </submittedName>
</protein>
<gene>
    <name evidence="1" type="ORF">GGQ97_000383</name>
</gene>
<dbReference type="AlphaFoldDB" id="A0A7X5Y4H1"/>
<dbReference type="Proteomes" id="UP000558192">
    <property type="component" value="Unassembled WGS sequence"/>
</dbReference>
<organism evidence="1 2">
    <name type="scientific">Sphingomonas kaistensis</name>
    <dbReference type="NCBI Taxonomy" id="298708"/>
    <lineage>
        <taxon>Bacteria</taxon>
        <taxon>Pseudomonadati</taxon>
        <taxon>Pseudomonadota</taxon>
        <taxon>Alphaproteobacteria</taxon>
        <taxon>Sphingomonadales</taxon>
        <taxon>Sphingomonadaceae</taxon>
        <taxon>Sphingomonas</taxon>
    </lineage>
</organism>
<proteinExistence type="predicted"/>
<reference evidence="1 2" key="1">
    <citation type="submission" date="2020-03" db="EMBL/GenBank/DDBJ databases">
        <title>Genomic Encyclopedia of Type Strains, Phase IV (KMG-IV): sequencing the most valuable type-strain genomes for metagenomic binning, comparative biology and taxonomic classification.</title>
        <authorList>
            <person name="Goeker M."/>
        </authorList>
    </citation>
    <scope>NUCLEOTIDE SEQUENCE [LARGE SCALE GENOMIC DNA]</scope>
    <source>
        <strain evidence="1 2">DSM 16846</strain>
    </source>
</reference>
<evidence type="ECO:0000313" key="1">
    <source>
        <dbReference type="EMBL" id="NJC04590.1"/>
    </source>
</evidence>
<comment type="caution">
    <text evidence="1">The sequence shown here is derived from an EMBL/GenBank/DDBJ whole genome shotgun (WGS) entry which is preliminary data.</text>
</comment>
<accession>A0A7X5Y4H1</accession>
<keyword evidence="2" id="KW-1185">Reference proteome</keyword>
<dbReference type="EMBL" id="JAATJC010000001">
    <property type="protein sequence ID" value="NJC04590.1"/>
    <property type="molecule type" value="Genomic_DNA"/>
</dbReference>
<sequence length="219" mass="25058">MNARQSFNDRGNHGYYESAPSAWAVRRALKTLRVNANQIEGMVLNALQELCSSPASLRELLLSSSGLGSEVNTLAAQGTAASVRLRDLKISWRALTYRLLMSRIEIGFDRIRVLLRIDALAAFLRWDGVGMFRMSDLELLRAKQLHTLEVPVHLYRQRRETWLPITPCVEALKPDMKLTELLNDAREAQRLIYQHRDRSLTELAWSLGKSRCSFQGWYA</sequence>